<name>A0ABU3X3H2_9EURY</name>
<keyword evidence="1" id="KW-0812">Transmembrane</keyword>
<reference evidence="3 4" key="1">
    <citation type="submission" date="2019-10" db="EMBL/GenBank/DDBJ databases">
        <title>Isolation and characterization of Methanoculleus sp. Wushi-C6 from a hot spring well.</title>
        <authorList>
            <person name="Chen S.-C."/>
            <person name="Lan Z.-H."/>
            <person name="You Y.-T."/>
            <person name="Lai M.-C."/>
        </authorList>
    </citation>
    <scope>NUCLEOTIDE SEQUENCE [LARGE SCALE GENOMIC DNA]</scope>
    <source>
        <strain evidence="3 4">Wushi-C6</strain>
    </source>
</reference>
<feature type="transmembrane region" description="Helical" evidence="1">
    <location>
        <begin position="248"/>
        <end position="268"/>
    </location>
</feature>
<feature type="transmembrane region" description="Helical" evidence="1">
    <location>
        <begin position="20"/>
        <end position="42"/>
    </location>
</feature>
<keyword evidence="4" id="KW-1185">Reference proteome</keyword>
<feature type="transmembrane region" description="Helical" evidence="1">
    <location>
        <begin position="223"/>
        <end position="241"/>
    </location>
</feature>
<sequence length="394" mass="44618">MLSFALQRPGGFKIHERASFFLNCLRISAAELVLIGHIFFWFGISEAAIQMASFGVVIFFILSGLLISNSVFSKLHLQGYSFSAYFIDRFARIYSGLLPVLLLILIFDLTHLTLFPEHYRSFDCIFGYPIAIPFYHDFRVENFVGSLLMLQHIPLPQFDIGFGFGSGRSLWSLGLEWWLYLSFGWTVIGYPWLRNKKWLYLTILGILWTIPAAYLIFAPVLRNLVITWYSGVLITILLAMTNSASKKPVFIGLIVALSLWVAHLLLVTQDPYDLAADLLTAAAVLCILIVLRNDRAIRSTKVHSAVQFMADYSYTLYLIHMPIIIFVHALLAGVPEYIVITSAFLASNAFSAFVAYYTEMRHKDLARWLKARMLKTGGYPQRGHLSPQTADSGD</sequence>
<feature type="transmembrane region" description="Helical" evidence="1">
    <location>
        <begin position="177"/>
        <end position="193"/>
    </location>
</feature>
<dbReference type="PANTHER" id="PTHR23028">
    <property type="entry name" value="ACETYLTRANSFERASE"/>
    <property type="match status" value="1"/>
</dbReference>
<dbReference type="InterPro" id="IPR002656">
    <property type="entry name" value="Acyl_transf_3_dom"/>
</dbReference>
<feature type="transmembrane region" description="Helical" evidence="1">
    <location>
        <begin position="274"/>
        <end position="291"/>
    </location>
</feature>
<evidence type="ECO:0000256" key="1">
    <source>
        <dbReference type="SAM" id="Phobius"/>
    </source>
</evidence>
<keyword evidence="1" id="KW-1133">Transmembrane helix</keyword>
<dbReference type="RefSeq" id="WP_317065720.1">
    <property type="nucleotide sequence ID" value="NZ_WBKO01000002.1"/>
</dbReference>
<dbReference type="Pfam" id="PF01757">
    <property type="entry name" value="Acyl_transf_3"/>
    <property type="match status" value="1"/>
</dbReference>
<evidence type="ECO:0000313" key="4">
    <source>
        <dbReference type="Proteomes" id="UP001281203"/>
    </source>
</evidence>
<organism evidence="3 4">
    <name type="scientific">Methanoculleus caldifontis</name>
    <dbReference type="NCBI Taxonomy" id="2651577"/>
    <lineage>
        <taxon>Archaea</taxon>
        <taxon>Methanobacteriati</taxon>
        <taxon>Methanobacteriota</taxon>
        <taxon>Stenosarchaea group</taxon>
        <taxon>Methanomicrobia</taxon>
        <taxon>Methanomicrobiales</taxon>
        <taxon>Methanomicrobiaceae</taxon>
        <taxon>Methanoculleus</taxon>
    </lineage>
</organism>
<feature type="domain" description="Acyltransferase 3" evidence="2">
    <location>
        <begin position="21"/>
        <end position="348"/>
    </location>
</feature>
<accession>A0ABU3X3H2</accession>
<gene>
    <name evidence="3" type="ORF">F8E02_11485</name>
</gene>
<feature type="transmembrane region" description="Helical" evidence="1">
    <location>
        <begin position="48"/>
        <end position="72"/>
    </location>
</feature>
<feature type="transmembrane region" description="Helical" evidence="1">
    <location>
        <begin position="93"/>
        <end position="112"/>
    </location>
</feature>
<proteinExistence type="predicted"/>
<feature type="transmembrane region" description="Helical" evidence="1">
    <location>
        <begin position="337"/>
        <end position="357"/>
    </location>
</feature>
<comment type="caution">
    <text evidence="3">The sequence shown here is derived from an EMBL/GenBank/DDBJ whole genome shotgun (WGS) entry which is preliminary data.</text>
</comment>
<dbReference type="EMBL" id="WBKO01000002">
    <property type="protein sequence ID" value="MDV2482613.1"/>
    <property type="molecule type" value="Genomic_DNA"/>
</dbReference>
<feature type="transmembrane region" description="Helical" evidence="1">
    <location>
        <begin position="198"/>
        <end position="217"/>
    </location>
</feature>
<dbReference type="Proteomes" id="UP001281203">
    <property type="component" value="Unassembled WGS sequence"/>
</dbReference>
<feature type="transmembrane region" description="Helical" evidence="1">
    <location>
        <begin position="312"/>
        <end position="331"/>
    </location>
</feature>
<dbReference type="InterPro" id="IPR050879">
    <property type="entry name" value="Acyltransferase_3"/>
</dbReference>
<evidence type="ECO:0000313" key="3">
    <source>
        <dbReference type="EMBL" id="MDV2482613.1"/>
    </source>
</evidence>
<keyword evidence="1" id="KW-0472">Membrane</keyword>
<dbReference type="PANTHER" id="PTHR23028:SF53">
    <property type="entry name" value="ACYL_TRANSF_3 DOMAIN-CONTAINING PROTEIN"/>
    <property type="match status" value="1"/>
</dbReference>
<keyword evidence="3" id="KW-0808">Transferase</keyword>
<evidence type="ECO:0000259" key="2">
    <source>
        <dbReference type="Pfam" id="PF01757"/>
    </source>
</evidence>
<protein>
    <submittedName>
        <fullName evidence="3">Acyltransferase</fullName>
    </submittedName>
</protein>
<keyword evidence="3" id="KW-0012">Acyltransferase</keyword>
<dbReference type="GO" id="GO:0016746">
    <property type="term" value="F:acyltransferase activity"/>
    <property type="evidence" value="ECO:0007669"/>
    <property type="project" value="UniProtKB-KW"/>
</dbReference>